<name>A0ABT5VIH9_9BACI</name>
<evidence type="ECO:0000313" key="1">
    <source>
        <dbReference type="EMBL" id="MDE5415256.1"/>
    </source>
</evidence>
<sequence>MKKFFALILCTFYLLGIFGCSHNEKEESLSDRRPMIMVNERIYMDTGKEIPLEIGDHAISGVITSSVKSTEKPAQNGESNFGYEGAQYALYDEGLVVLIQEKWIFFKEDIE</sequence>
<evidence type="ECO:0000313" key="2">
    <source>
        <dbReference type="Proteomes" id="UP001148125"/>
    </source>
</evidence>
<dbReference type="RefSeq" id="WP_275119861.1">
    <property type="nucleotide sequence ID" value="NZ_JAOTPO010000014.1"/>
</dbReference>
<evidence type="ECO:0008006" key="3">
    <source>
        <dbReference type="Google" id="ProtNLM"/>
    </source>
</evidence>
<gene>
    <name evidence="1" type="ORF">N7Z68_18005</name>
</gene>
<keyword evidence="2" id="KW-1185">Reference proteome</keyword>
<comment type="caution">
    <text evidence="1">The sequence shown here is derived from an EMBL/GenBank/DDBJ whole genome shotgun (WGS) entry which is preliminary data.</text>
</comment>
<reference evidence="1" key="1">
    <citation type="submission" date="2024-05" db="EMBL/GenBank/DDBJ databases">
        <title>Alkalihalobacillus sp. strain MEB203 novel alkaliphilic bacterium from Lonar Lake, India.</title>
        <authorList>
            <person name="Joshi A."/>
            <person name="Thite S."/>
            <person name="Mengade P."/>
        </authorList>
    </citation>
    <scope>NUCLEOTIDE SEQUENCE</scope>
    <source>
        <strain evidence="1">MEB 203</strain>
    </source>
</reference>
<dbReference type="Proteomes" id="UP001148125">
    <property type="component" value="Unassembled WGS sequence"/>
</dbReference>
<organism evidence="1 2">
    <name type="scientific">Alkalihalobacterium chitinilyticum</name>
    <dbReference type="NCBI Taxonomy" id="2980103"/>
    <lineage>
        <taxon>Bacteria</taxon>
        <taxon>Bacillati</taxon>
        <taxon>Bacillota</taxon>
        <taxon>Bacilli</taxon>
        <taxon>Bacillales</taxon>
        <taxon>Bacillaceae</taxon>
        <taxon>Alkalihalobacterium</taxon>
    </lineage>
</organism>
<proteinExistence type="predicted"/>
<dbReference type="EMBL" id="JAOTPO010000014">
    <property type="protein sequence ID" value="MDE5415256.1"/>
    <property type="molecule type" value="Genomic_DNA"/>
</dbReference>
<accession>A0ABT5VIH9</accession>
<protein>
    <recommendedName>
        <fullName evidence="3">DUF3221 domain-containing protein</fullName>
    </recommendedName>
</protein>
<dbReference type="PROSITE" id="PS51257">
    <property type="entry name" value="PROKAR_LIPOPROTEIN"/>
    <property type="match status" value="1"/>
</dbReference>